<proteinExistence type="predicted"/>
<keyword evidence="6" id="KW-1185">Reference proteome</keyword>
<reference evidence="5 6" key="1">
    <citation type="journal article" date="2015" name="Int. J. Syst. Evol. Microbiol.">
        <title>Methanoculleus taiwanensis sp. nov., a methanogen isolated from deep marine sediment at the deformation front area near Taiwan.</title>
        <authorList>
            <person name="Weng C.Y."/>
            <person name="Chen S.C."/>
            <person name="Lai M.C."/>
            <person name="Wu S.Y."/>
            <person name="Lin S."/>
            <person name="Yang T.F."/>
            <person name="Chen P.C."/>
        </authorList>
    </citation>
    <scope>NUCLEOTIDE SEQUENCE [LARGE SCALE GENOMIC DNA]</scope>
    <source>
        <strain evidence="5 6">CYW4</strain>
    </source>
</reference>
<dbReference type="InterPro" id="IPR050179">
    <property type="entry name" value="Trans_hexapeptide_repeat"/>
</dbReference>
<evidence type="ECO:0000256" key="1">
    <source>
        <dbReference type="ARBA" id="ARBA00022605"/>
    </source>
</evidence>
<gene>
    <name evidence="5" type="ORF">ABH15_00290</name>
</gene>
<protein>
    <submittedName>
        <fullName evidence="5">Acetyltransferase</fullName>
    </submittedName>
</protein>
<evidence type="ECO:0000256" key="4">
    <source>
        <dbReference type="ARBA" id="ARBA00023154"/>
    </source>
</evidence>
<evidence type="ECO:0000256" key="3">
    <source>
        <dbReference type="ARBA" id="ARBA00022915"/>
    </source>
</evidence>
<dbReference type="EMBL" id="LHQS01000001">
    <property type="protein sequence ID" value="RXE56662.1"/>
    <property type="molecule type" value="Genomic_DNA"/>
</dbReference>
<dbReference type="InterPro" id="IPR001451">
    <property type="entry name" value="Hexapep"/>
</dbReference>
<dbReference type="SUPFAM" id="SSF51161">
    <property type="entry name" value="Trimeric LpxA-like enzymes"/>
    <property type="match status" value="1"/>
</dbReference>
<evidence type="ECO:0000256" key="2">
    <source>
        <dbReference type="ARBA" id="ARBA00022679"/>
    </source>
</evidence>
<dbReference type="Proteomes" id="UP000290932">
    <property type="component" value="Unassembled WGS sequence"/>
</dbReference>
<keyword evidence="4" id="KW-0457">Lysine biosynthesis</keyword>
<dbReference type="GO" id="GO:0016740">
    <property type="term" value="F:transferase activity"/>
    <property type="evidence" value="ECO:0007669"/>
    <property type="project" value="UniProtKB-KW"/>
</dbReference>
<evidence type="ECO:0000313" key="5">
    <source>
        <dbReference type="EMBL" id="RXE56662.1"/>
    </source>
</evidence>
<keyword evidence="2 5" id="KW-0808">Transferase</keyword>
<name>A0A498H1G0_9EURY</name>
<dbReference type="OrthoDB" id="30669at2157"/>
<dbReference type="PROSITE" id="PS00101">
    <property type="entry name" value="HEXAPEP_TRANSFERASES"/>
    <property type="match status" value="1"/>
</dbReference>
<evidence type="ECO:0000313" key="6">
    <source>
        <dbReference type="Proteomes" id="UP000290932"/>
    </source>
</evidence>
<organism evidence="5 6">
    <name type="scientific">Methanoculleus taiwanensis</name>
    <dbReference type="NCBI Taxonomy" id="1550565"/>
    <lineage>
        <taxon>Archaea</taxon>
        <taxon>Methanobacteriati</taxon>
        <taxon>Methanobacteriota</taxon>
        <taxon>Stenosarchaea group</taxon>
        <taxon>Methanomicrobia</taxon>
        <taxon>Methanomicrobiales</taxon>
        <taxon>Methanomicrobiaceae</taxon>
        <taxon>Methanoculleus</taxon>
    </lineage>
</organism>
<keyword evidence="1" id="KW-0028">Amino-acid biosynthesis</keyword>
<dbReference type="InterPro" id="IPR011004">
    <property type="entry name" value="Trimer_LpxA-like_sf"/>
</dbReference>
<keyword evidence="3" id="KW-0220">Diaminopimelate biosynthesis</keyword>
<dbReference type="Gene3D" id="2.160.10.10">
    <property type="entry name" value="Hexapeptide repeat proteins"/>
    <property type="match status" value="1"/>
</dbReference>
<accession>A0A498H1G0</accession>
<dbReference type="CDD" id="cd03358">
    <property type="entry name" value="LbH_WxcM_N_like"/>
    <property type="match status" value="1"/>
</dbReference>
<dbReference type="PANTHER" id="PTHR43300:SF10">
    <property type="entry name" value="2,3,4,5-TETRAHYDROPYRIDINE-2,6-DICARBOXYLATE N-ACETYLTRANSFERASE"/>
    <property type="match status" value="1"/>
</dbReference>
<dbReference type="InterPro" id="IPR018357">
    <property type="entry name" value="Hexapep_transf_CS"/>
</dbReference>
<dbReference type="Pfam" id="PF00132">
    <property type="entry name" value="Hexapep"/>
    <property type="match status" value="3"/>
</dbReference>
<comment type="caution">
    <text evidence="5">The sequence shown here is derived from an EMBL/GenBank/DDBJ whole genome shotgun (WGS) entry which is preliminary data.</text>
</comment>
<sequence>MTDYGRNTIGPGARIFEPVSIGFPSRERMDQQDFPGAVIGKNAVLRSGTIIYCDVTIGDDFQTGHNVLIREKTTIGDRVAIGTGAIIEGSAVIGDDVRLQSMVYIPTDTRIGDRVFIGPNTVLTNDRYPPSGKVPLEGPVIGDDAVIGANATIVPGVTIGEGAFVAAGAVVTKDVPPRTLAVGSPARFRDLPPGAERR</sequence>
<dbReference type="RefSeq" id="WP_128692375.1">
    <property type="nucleotide sequence ID" value="NZ_LHQS01000001.1"/>
</dbReference>
<dbReference type="PANTHER" id="PTHR43300">
    <property type="entry name" value="ACETYLTRANSFERASE"/>
    <property type="match status" value="1"/>
</dbReference>
<dbReference type="AlphaFoldDB" id="A0A498H1G0"/>